<dbReference type="EC" id="5.3.99.3" evidence="3"/>
<evidence type="ECO:0000256" key="17">
    <source>
        <dbReference type="ARBA" id="ARBA00031041"/>
    </source>
</evidence>
<evidence type="ECO:0000256" key="16">
    <source>
        <dbReference type="ARBA" id="ARBA00023931"/>
    </source>
</evidence>
<dbReference type="InterPro" id="IPR004045">
    <property type="entry name" value="Glutathione_S-Trfase_N"/>
</dbReference>
<evidence type="ECO:0000256" key="15">
    <source>
        <dbReference type="ARBA" id="ARBA00023930"/>
    </source>
</evidence>
<dbReference type="InterPro" id="IPR034334">
    <property type="entry name" value="PGES2"/>
</dbReference>
<keyword evidence="10" id="KW-1133">Transmembrane helix</keyword>
<keyword evidence="5" id="KW-0644">Prostaglandin metabolism</keyword>
<keyword evidence="12" id="KW-0472">Membrane</keyword>
<keyword evidence="11" id="KW-0443">Lipid metabolism</keyword>
<dbReference type="WBParaSite" id="jg17648">
    <property type="protein sequence ID" value="jg17648"/>
    <property type="gene ID" value="jg17648"/>
</dbReference>
<dbReference type="Gene3D" id="1.20.1050.10">
    <property type="match status" value="1"/>
</dbReference>
<keyword evidence="6" id="KW-0444">Lipid biosynthesis</keyword>
<sequence length="368" mass="42468">MWKCGSLSKSVLLRSARKFSSRYSYSKIGSGLLLGSVLLVNEVSEEKNKPWVVEYPAAAKKNDVLLSRRIKSDMDNTGLSLRLYQYQSCPYCCKVRAFLDYYGFSYDVVEVNPLTKSQTKFAGGYKKVPVLQSSASDKPLIESSLIISVLKTYLHRKQDSLDDILAMYPEHKTVDPKSNKQIVSHPNKYFIMPEGSLNSSDELQNVREERELREWVDNWFIHLISPNVYRTWSEALETFHYFSKVGEWERNFNTMERYLAIYVGAAFMWQISKMLKKRHKIDDERKAMADAFDHFLSMKGSHRTFLGGDLPNLGDLALYGAINSFEGCTAFQEMRKETEIGKWFDDVHRAVEKKLGRSLIEKKCISSQ</sequence>
<dbReference type="SFLD" id="SFLDG01203">
    <property type="entry name" value="Prostaglandin_E_synthase_like1"/>
    <property type="match status" value="1"/>
</dbReference>
<evidence type="ECO:0000256" key="10">
    <source>
        <dbReference type="ARBA" id="ARBA00022989"/>
    </source>
</evidence>
<dbReference type="InterPro" id="IPR036282">
    <property type="entry name" value="Glutathione-S-Trfase_C_sf"/>
</dbReference>
<keyword evidence="14" id="KW-0413">Isomerase</keyword>
<keyword evidence="20" id="KW-1185">Reference proteome</keyword>
<dbReference type="PANTHER" id="PTHR12782">
    <property type="entry name" value="MICROSOMAL PROSTAGLANDIN E SYNTHASE-2"/>
    <property type="match status" value="1"/>
</dbReference>
<organism evidence="20 21">
    <name type="scientific">Ditylenchus dipsaci</name>
    <dbReference type="NCBI Taxonomy" id="166011"/>
    <lineage>
        <taxon>Eukaryota</taxon>
        <taxon>Metazoa</taxon>
        <taxon>Ecdysozoa</taxon>
        <taxon>Nematoda</taxon>
        <taxon>Chromadorea</taxon>
        <taxon>Rhabditida</taxon>
        <taxon>Tylenchina</taxon>
        <taxon>Tylenchomorpha</taxon>
        <taxon>Sphaerularioidea</taxon>
        <taxon>Anguinidae</taxon>
        <taxon>Anguininae</taxon>
        <taxon>Ditylenchus</taxon>
    </lineage>
</organism>
<dbReference type="PANTHER" id="PTHR12782:SF5">
    <property type="entry name" value="PROSTAGLANDIN E SYNTHASE 2"/>
    <property type="match status" value="1"/>
</dbReference>
<keyword evidence="13" id="KW-0275">Fatty acid biosynthesis</keyword>
<dbReference type="PROSITE" id="PS00195">
    <property type="entry name" value="GLUTAREDOXIN_1"/>
    <property type="match status" value="1"/>
</dbReference>
<dbReference type="SUPFAM" id="SSF47616">
    <property type="entry name" value="GST C-terminal domain-like"/>
    <property type="match status" value="1"/>
</dbReference>
<keyword evidence="9" id="KW-0276">Fatty acid metabolism</keyword>
<dbReference type="InterPro" id="IPR011767">
    <property type="entry name" value="GLR_AS"/>
</dbReference>
<accession>A0A915DBE2</accession>
<proteinExistence type="inferred from homology"/>
<evidence type="ECO:0000256" key="7">
    <source>
        <dbReference type="ARBA" id="ARBA00022585"/>
    </source>
</evidence>
<evidence type="ECO:0000313" key="21">
    <source>
        <dbReference type="WBParaSite" id="jg17648"/>
    </source>
</evidence>
<dbReference type="Proteomes" id="UP000887574">
    <property type="component" value="Unplaced"/>
</dbReference>
<feature type="domain" description="GST N-terminal" evidence="19">
    <location>
        <begin position="83"/>
        <end position="150"/>
    </location>
</feature>
<evidence type="ECO:0000256" key="9">
    <source>
        <dbReference type="ARBA" id="ARBA00022832"/>
    </source>
</evidence>
<evidence type="ECO:0000259" key="19">
    <source>
        <dbReference type="Pfam" id="PF13417"/>
    </source>
</evidence>
<evidence type="ECO:0000256" key="13">
    <source>
        <dbReference type="ARBA" id="ARBA00023160"/>
    </source>
</evidence>
<dbReference type="InterPro" id="IPR036249">
    <property type="entry name" value="Thioredoxin-like_sf"/>
</dbReference>
<evidence type="ECO:0000256" key="3">
    <source>
        <dbReference type="ARBA" id="ARBA00012203"/>
    </source>
</evidence>
<comment type="similarity">
    <text evidence="2">Belongs to the GST superfamily.</text>
</comment>
<dbReference type="Gene3D" id="3.40.30.10">
    <property type="entry name" value="Glutaredoxin"/>
    <property type="match status" value="1"/>
</dbReference>
<dbReference type="GO" id="GO:0050220">
    <property type="term" value="F:prostaglandin-E synthase activity"/>
    <property type="evidence" value="ECO:0007669"/>
    <property type="project" value="UniProtKB-EC"/>
</dbReference>
<dbReference type="InterPro" id="IPR034335">
    <property type="entry name" value="PGES2_C"/>
</dbReference>
<dbReference type="Gene3D" id="6.20.200.30">
    <property type="match status" value="1"/>
</dbReference>
<dbReference type="GO" id="GO:0012505">
    <property type="term" value="C:endomembrane system"/>
    <property type="evidence" value="ECO:0007669"/>
    <property type="project" value="UniProtKB-SubCell"/>
</dbReference>
<evidence type="ECO:0000256" key="4">
    <source>
        <dbReference type="ARBA" id="ARBA00019474"/>
    </source>
</evidence>
<dbReference type="GO" id="GO:0005739">
    <property type="term" value="C:mitochondrion"/>
    <property type="evidence" value="ECO:0007669"/>
    <property type="project" value="TreeGrafter"/>
</dbReference>
<evidence type="ECO:0000256" key="18">
    <source>
        <dbReference type="ARBA" id="ARBA00037847"/>
    </source>
</evidence>
<evidence type="ECO:0000256" key="8">
    <source>
        <dbReference type="ARBA" id="ARBA00022692"/>
    </source>
</evidence>
<comment type="pathway">
    <text evidence="1">Lipid metabolism; prostaglandin biosynthesis.</text>
</comment>
<evidence type="ECO:0000256" key="12">
    <source>
        <dbReference type="ARBA" id="ARBA00023136"/>
    </source>
</evidence>
<evidence type="ECO:0000256" key="2">
    <source>
        <dbReference type="ARBA" id="ARBA00007409"/>
    </source>
</evidence>
<name>A0A915DBE2_9BILA</name>
<dbReference type="InterPro" id="IPR040079">
    <property type="entry name" value="Glutathione_S-Trfase"/>
</dbReference>
<reference evidence="21" key="1">
    <citation type="submission" date="2022-11" db="UniProtKB">
        <authorList>
            <consortium name="WormBaseParasite"/>
        </authorList>
    </citation>
    <scope>IDENTIFICATION</scope>
</reference>
<evidence type="ECO:0000313" key="20">
    <source>
        <dbReference type="Proteomes" id="UP000887574"/>
    </source>
</evidence>
<dbReference type="SFLD" id="SFLDG01182">
    <property type="entry name" value="Prostaglandin_E_synthase_like"/>
    <property type="match status" value="1"/>
</dbReference>
<comment type="subcellular location">
    <subcellularLocation>
        <location evidence="18">Endomembrane system</location>
        <topology evidence="18">Single-pass membrane protein</topology>
    </subcellularLocation>
</comment>
<evidence type="ECO:0000256" key="5">
    <source>
        <dbReference type="ARBA" id="ARBA00022501"/>
    </source>
</evidence>
<dbReference type="PROSITE" id="PS51354">
    <property type="entry name" value="GLUTAREDOXIN_2"/>
    <property type="match status" value="1"/>
</dbReference>
<keyword evidence="8" id="KW-0812">Transmembrane</keyword>
<dbReference type="AlphaFoldDB" id="A0A915DBE2"/>
<comment type="catalytic activity">
    <reaction evidence="16">
        <text>prostaglandin H2 = prostaglandin E2</text>
        <dbReference type="Rhea" id="RHEA:12893"/>
        <dbReference type="ChEBI" id="CHEBI:57405"/>
        <dbReference type="ChEBI" id="CHEBI:606564"/>
        <dbReference type="EC" id="5.3.99.3"/>
    </reaction>
    <physiologicalReaction direction="left-to-right" evidence="16">
        <dbReference type="Rhea" id="RHEA:12894"/>
    </physiologicalReaction>
</comment>
<keyword evidence="7" id="KW-0643">Prostaglandin biosynthesis</keyword>
<evidence type="ECO:0000256" key="11">
    <source>
        <dbReference type="ARBA" id="ARBA00023098"/>
    </source>
</evidence>
<dbReference type="CDD" id="cd03197">
    <property type="entry name" value="GST_C_mPGES2"/>
    <property type="match status" value="1"/>
</dbReference>
<evidence type="ECO:0000256" key="14">
    <source>
        <dbReference type="ARBA" id="ARBA00023235"/>
    </source>
</evidence>
<dbReference type="Pfam" id="PF13417">
    <property type="entry name" value="GST_N_3"/>
    <property type="match status" value="1"/>
</dbReference>
<dbReference type="GO" id="GO:0001516">
    <property type="term" value="P:prostaglandin biosynthetic process"/>
    <property type="evidence" value="ECO:0007669"/>
    <property type="project" value="UniProtKB-KW"/>
</dbReference>
<evidence type="ECO:0000256" key="1">
    <source>
        <dbReference type="ARBA" id="ARBA00004702"/>
    </source>
</evidence>
<evidence type="ECO:0000256" key="6">
    <source>
        <dbReference type="ARBA" id="ARBA00022516"/>
    </source>
</evidence>
<dbReference type="SUPFAM" id="SSF52833">
    <property type="entry name" value="Thioredoxin-like"/>
    <property type="match status" value="1"/>
</dbReference>
<protein>
    <recommendedName>
        <fullName evidence="4">Prostaglandin E synthase 2</fullName>
        <ecNumber evidence="3">5.3.99.3</ecNumber>
    </recommendedName>
    <alternativeName>
        <fullName evidence="17">Microsomal prostaglandin E synthase 2</fullName>
    </alternativeName>
</protein>
<dbReference type="SFLD" id="SFLDS00019">
    <property type="entry name" value="Glutathione_Transferase_(cytos"/>
    <property type="match status" value="1"/>
</dbReference>
<comment type="catalytic activity">
    <reaction evidence="15">
        <text>prostaglandin H2 = (12S)-hydroxy-(5Z,8E,10E)-heptadecatrienoate + malonaldehyde</text>
        <dbReference type="Rhea" id="RHEA:48644"/>
        <dbReference type="ChEBI" id="CHEBI:57405"/>
        <dbReference type="ChEBI" id="CHEBI:90694"/>
        <dbReference type="ChEBI" id="CHEBI:566274"/>
    </reaction>
    <physiologicalReaction direction="left-to-right" evidence="15">
        <dbReference type="Rhea" id="RHEA:48645"/>
    </physiologicalReaction>
</comment>